<dbReference type="AlphaFoldDB" id="A0AAV1AS71"/>
<dbReference type="EMBL" id="OX451740">
    <property type="protein sequence ID" value="CAI8612117.1"/>
    <property type="molecule type" value="Genomic_DNA"/>
</dbReference>
<accession>A0AAV1AS71</accession>
<keyword evidence="2" id="KW-1185">Reference proteome</keyword>
<evidence type="ECO:0000313" key="1">
    <source>
        <dbReference type="EMBL" id="CAI8612117.1"/>
    </source>
</evidence>
<sequence length="124" mass="14359">MDISVLLNFLQDNPDTLIPSPWQQFLDVETGIVFYKHNENGFLIYDFRPLVNIRRGIFWDNSLWSASIDCSDTPQTITNFQNSYGLSRVYLFRITCCADITIHCIVDQPVFQCMLCRCIVGQLP</sequence>
<organism evidence="1 2">
    <name type="scientific">Vicia faba</name>
    <name type="common">Broad bean</name>
    <name type="synonym">Faba vulgaris</name>
    <dbReference type="NCBI Taxonomy" id="3906"/>
    <lineage>
        <taxon>Eukaryota</taxon>
        <taxon>Viridiplantae</taxon>
        <taxon>Streptophyta</taxon>
        <taxon>Embryophyta</taxon>
        <taxon>Tracheophyta</taxon>
        <taxon>Spermatophyta</taxon>
        <taxon>Magnoliopsida</taxon>
        <taxon>eudicotyledons</taxon>
        <taxon>Gunneridae</taxon>
        <taxon>Pentapetalae</taxon>
        <taxon>rosids</taxon>
        <taxon>fabids</taxon>
        <taxon>Fabales</taxon>
        <taxon>Fabaceae</taxon>
        <taxon>Papilionoideae</taxon>
        <taxon>50 kb inversion clade</taxon>
        <taxon>NPAAA clade</taxon>
        <taxon>Hologalegina</taxon>
        <taxon>IRL clade</taxon>
        <taxon>Fabeae</taxon>
        <taxon>Vicia</taxon>
    </lineage>
</organism>
<reference evidence="1 2" key="1">
    <citation type="submission" date="2023-01" db="EMBL/GenBank/DDBJ databases">
        <authorList>
            <person name="Kreplak J."/>
        </authorList>
    </citation>
    <scope>NUCLEOTIDE SEQUENCE [LARGE SCALE GENOMIC DNA]</scope>
</reference>
<name>A0AAV1AS71_VICFA</name>
<gene>
    <name evidence="1" type="ORF">VFH_V019000</name>
</gene>
<proteinExistence type="predicted"/>
<dbReference type="Proteomes" id="UP001157006">
    <property type="component" value="Chromosome 5"/>
</dbReference>
<protein>
    <submittedName>
        <fullName evidence="1">Uncharacterized protein</fullName>
    </submittedName>
</protein>
<evidence type="ECO:0000313" key="2">
    <source>
        <dbReference type="Proteomes" id="UP001157006"/>
    </source>
</evidence>